<evidence type="ECO:0000259" key="3">
    <source>
        <dbReference type="PROSITE" id="PS51123"/>
    </source>
</evidence>
<dbReference type="SUPFAM" id="SSF103088">
    <property type="entry name" value="OmpA-like"/>
    <property type="match status" value="1"/>
</dbReference>
<keyword evidence="5" id="KW-1185">Reference proteome</keyword>
<evidence type="ECO:0000313" key="4">
    <source>
        <dbReference type="EMBL" id="MBF6298900.1"/>
    </source>
</evidence>
<proteinExistence type="predicted"/>
<dbReference type="PROSITE" id="PS51123">
    <property type="entry name" value="OMPA_2"/>
    <property type="match status" value="1"/>
</dbReference>
<feature type="chain" id="PRO_5045557527" evidence="2">
    <location>
        <begin position="25"/>
        <end position="161"/>
    </location>
</feature>
<accession>A0ABS0CQJ6</accession>
<gene>
    <name evidence="4" type="ORF">IU459_15305</name>
</gene>
<name>A0ABS0CQJ6_9NOCA</name>
<reference evidence="4 5" key="1">
    <citation type="submission" date="2020-10" db="EMBL/GenBank/DDBJ databases">
        <title>Identification of Nocardia species via Next-generation sequencing and recognition of intraspecies genetic diversity.</title>
        <authorList>
            <person name="Li P."/>
            <person name="Li P."/>
            <person name="Lu B."/>
        </authorList>
    </citation>
    <scope>NUCLEOTIDE SEQUENCE [LARGE SCALE GENOMIC DNA]</scope>
    <source>
        <strain evidence="4 5">BJ06-0157</strain>
    </source>
</reference>
<evidence type="ECO:0000256" key="2">
    <source>
        <dbReference type="SAM" id="SignalP"/>
    </source>
</evidence>
<feature type="signal peptide" evidence="2">
    <location>
        <begin position="1"/>
        <end position="24"/>
    </location>
</feature>
<dbReference type="PROSITE" id="PS51257">
    <property type="entry name" value="PROKAR_LIPOPROTEIN"/>
    <property type="match status" value="1"/>
</dbReference>
<evidence type="ECO:0000313" key="5">
    <source>
        <dbReference type="Proteomes" id="UP000702209"/>
    </source>
</evidence>
<dbReference type="InterPro" id="IPR036737">
    <property type="entry name" value="OmpA-like_sf"/>
</dbReference>
<dbReference type="EMBL" id="JADLQX010000010">
    <property type="protein sequence ID" value="MBF6298900.1"/>
    <property type="molecule type" value="Genomic_DNA"/>
</dbReference>
<dbReference type="InterPro" id="IPR006665">
    <property type="entry name" value="OmpA-like"/>
</dbReference>
<dbReference type="Pfam" id="PF00691">
    <property type="entry name" value="OmpA"/>
    <property type="match status" value="1"/>
</dbReference>
<organism evidence="4 5">
    <name type="scientific">Nocardia amamiensis</name>
    <dbReference type="NCBI Taxonomy" id="404578"/>
    <lineage>
        <taxon>Bacteria</taxon>
        <taxon>Bacillati</taxon>
        <taxon>Actinomycetota</taxon>
        <taxon>Actinomycetes</taxon>
        <taxon>Mycobacteriales</taxon>
        <taxon>Nocardiaceae</taxon>
        <taxon>Nocardia</taxon>
    </lineage>
</organism>
<protein>
    <submittedName>
        <fullName evidence="4">OmpA family protein</fullName>
    </submittedName>
</protein>
<sequence>MIPRKSVTGIAATAVVLLMAAACGDDNGAETTPTTTEQTHPMRSSIATTARNALQDAVNAALAAAPITFDSGSSDLSAGDVATIKAVAVPLKGTDAKVEITTYAQDANPATAKALAQARGDNVAAELESEGIDKARISVKAEANPTGEDVEVDEAGIKVGD</sequence>
<dbReference type="Gene3D" id="3.30.1330.60">
    <property type="entry name" value="OmpA-like domain"/>
    <property type="match status" value="1"/>
</dbReference>
<dbReference type="Proteomes" id="UP000702209">
    <property type="component" value="Unassembled WGS sequence"/>
</dbReference>
<evidence type="ECO:0000256" key="1">
    <source>
        <dbReference type="PROSITE-ProRule" id="PRU00473"/>
    </source>
</evidence>
<keyword evidence="2" id="KW-0732">Signal</keyword>
<feature type="domain" description="OmpA-like" evidence="3">
    <location>
        <begin position="56"/>
        <end position="161"/>
    </location>
</feature>
<keyword evidence="1" id="KW-0472">Membrane</keyword>
<comment type="caution">
    <text evidence="4">The sequence shown here is derived from an EMBL/GenBank/DDBJ whole genome shotgun (WGS) entry which is preliminary data.</text>
</comment>
<dbReference type="RefSeq" id="WP_195130191.1">
    <property type="nucleotide sequence ID" value="NZ_JADLQX010000010.1"/>
</dbReference>